<comment type="caution">
    <text evidence="1">The sequence shown here is derived from an EMBL/GenBank/DDBJ whole genome shotgun (WGS) entry which is preliminary data.</text>
</comment>
<dbReference type="AlphaFoldDB" id="A0A081R134"/>
<dbReference type="EMBL" id="JPFZ01000007">
    <property type="protein sequence ID" value="KEQ48907.1"/>
    <property type="molecule type" value="Genomic_DNA"/>
</dbReference>
<name>A0A081R134_STRMT</name>
<evidence type="ECO:0000313" key="2">
    <source>
        <dbReference type="Proteomes" id="UP000028022"/>
    </source>
</evidence>
<gene>
    <name evidence="1" type="ORF">SK608_0204</name>
</gene>
<organism evidence="1 2">
    <name type="scientific">Streptococcus mitis</name>
    <dbReference type="NCBI Taxonomy" id="28037"/>
    <lineage>
        <taxon>Bacteria</taxon>
        <taxon>Bacillati</taxon>
        <taxon>Bacillota</taxon>
        <taxon>Bacilli</taxon>
        <taxon>Lactobacillales</taxon>
        <taxon>Streptococcaceae</taxon>
        <taxon>Streptococcus</taxon>
        <taxon>Streptococcus mitis group</taxon>
    </lineage>
</organism>
<proteinExistence type="predicted"/>
<protein>
    <submittedName>
        <fullName evidence="1">Uncharacterized protein</fullName>
    </submittedName>
</protein>
<accession>A0A081R134</accession>
<dbReference type="Proteomes" id="UP000028022">
    <property type="component" value="Unassembled WGS sequence"/>
</dbReference>
<sequence length="41" mass="4989">MIHHYITKYEEKGRYYAEAWLQIDILGKSFCLSKKRIRLDA</sequence>
<reference evidence="1 2" key="1">
    <citation type="submission" date="2014-05" db="EMBL/GenBank/DDBJ databases">
        <authorList>
            <person name="Daugherty S.C."/>
            <person name="Tallon L.J."/>
            <person name="Sadzewicz L."/>
            <person name="Kilian M."/>
            <person name="Tettelin H."/>
        </authorList>
    </citation>
    <scope>NUCLEOTIDE SEQUENCE [LARGE SCALE GENOMIC DNA]</scope>
    <source>
        <strain evidence="1 2">SK608</strain>
    </source>
</reference>
<evidence type="ECO:0000313" key="1">
    <source>
        <dbReference type="EMBL" id="KEQ48907.1"/>
    </source>
</evidence>